<dbReference type="GO" id="GO:0039617">
    <property type="term" value="C:T=3 icosahedral viral capsid"/>
    <property type="evidence" value="ECO:0007669"/>
    <property type="project" value="UniProtKB-KW"/>
</dbReference>
<evidence type="ECO:0000256" key="9">
    <source>
        <dbReference type="ARBA" id="ARBA00031336"/>
    </source>
</evidence>
<dbReference type="GO" id="GO:0005198">
    <property type="term" value="F:structural molecule activity"/>
    <property type="evidence" value="ECO:0007669"/>
    <property type="project" value="InterPro"/>
</dbReference>
<keyword evidence="6 12" id="KW-0167">Capsid protein</keyword>
<dbReference type="SUPFAM" id="SSF88633">
    <property type="entry name" value="Positive stranded ssRNA viruses"/>
    <property type="match status" value="1"/>
</dbReference>
<evidence type="ECO:0000256" key="5">
    <source>
        <dbReference type="ARBA" id="ARBA00018091"/>
    </source>
</evidence>
<evidence type="ECO:0000259" key="11">
    <source>
        <dbReference type="Pfam" id="PF00729"/>
    </source>
</evidence>
<evidence type="ECO:0000256" key="8">
    <source>
        <dbReference type="ARBA" id="ARBA00023060"/>
    </source>
</evidence>
<evidence type="ECO:0000313" key="12">
    <source>
        <dbReference type="EMBL" id="AHZ96949.1"/>
    </source>
</evidence>
<dbReference type="PRINTS" id="PR00233">
    <property type="entry name" value="ICOSAHEDRAL"/>
</dbReference>
<evidence type="ECO:0000256" key="6">
    <source>
        <dbReference type="ARBA" id="ARBA00022561"/>
    </source>
</evidence>
<dbReference type="InterPro" id="IPR029053">
    <property type="entry name" value="Viral_coat"/>
</dbReference>
<evidence type="ECO:0000256" key="3">
    <source>
        <dbReference type="ARBA" id="ARBA00007446"/>
    </source>
</evidence>
<evidence type="ECO:0000256" key="10">
    <source>
        <dbReference type="ARBA" id="ARBA00031782"/>
    </source>
</evidence>
<comment type="function">
    <text evidence="1">Capsid protein self-assembles to form an icosahedral capsid with a T=3 symmetry, about 32-35 nm in diameter, and consisting of 180 capsid proteins.</text>
</comment>
<evidence type="ECO:0000256" key="2">
    <source>
        <dbReference type="ARBA" id="ARBA00004328"/>
    </source>
</evidence>
<dbReference type="EMBL" id="KJ572966">
    <property type="protein sequence ID" value="AHZ96949.1"/>
    <property type="molecule type" value="Genomic_RNA"/>
</dbReference>
<dbReference type="Gene3D" id="2.60.120.20">
    <property type="match status" value="1"/>
</dbReference>
<name>A0A059VP18_9TOMB</name>
<dbReference type="Pfam" id="PF00729">
    <property type="entry name" value="Viral_coat"/>
    <property type="match status" value="1"/>
</dbReference>
<dbReference type="PROSITE" id="PS00555">
    <property type="entry name" value="ICOSAH_VIR_COAT_S"/>
    <property type="match status" value="1"/>
</dbReference>
<comment type="subunit">
    <text evidence="4">Homomultimer.</text>
</comment>
<accession>A0A059VP18</accession>
<evidence type="ECO:0000256" key="4">
    <source>
        <dbReference type="ARBA" id="ARBA00011553"/>
    </source>
</evidence>
<feature type="domain" description="Icosahedral viral capsid protein S" evidence="11">
    <location>
        <begin position="65"/>
        <end position="256"/>
    </location>
</feature>
<evidence type="ECO:0000256" key="7">
    <source>
        <dbReference type="ARBA" id="ARBA00022844"/>
    </source>
</evidence>
<comment type="subcellular location">
    <subcellularLocation>
        <location evidence="2">Virion</location>
    </subcellularLocation>
</comment>
<keyword evidence="7" id="KW-0946">Virion</keyword>
<reference evidence="12" key="1">
    <citation type="submission" date="2014-03" db="EMBL/GenBank/DDBJ databases">
        <title>Molecular characterization of a Cucumber Bulgarian latent virus isolate from Iran.</title>
        <authorList>
            <person name="Menzel W."/>
            <person name="Bananej K."/>
            <person name="Winter S."/>
        </authorList>
    </citation>
    <scope>NUCLEOTIDE SEQUENCE</scope>
    <source>
        <strain evidence="12">W12-101</strain>
    </source>
</reference>
<sequence>MALVLRKAGNIVPYVGPAAKAGATAVYNNRKIIYDGLNWIYAKVSKRVKKKNGIMSNVVGASPGSIVAPVATSRQLRASKPKFMRTRGGVNITHREYVTQVNGVNDGTFQLNRTFGPGAYRVNPTNAAVFPWLLNIASNFDKYKFTRLSFHYVPMCATTEVGRVGLFFDKDSEDSGPSDRSEVANMAHLVETPPWGEIVLQVPCDSIDRFISDSTVTDTKLIDLGRFGYVVYGGSTSNAYGDIFVRYTIELREPQPSSNTMEEITGNAGNSVVTTPPSYFSLASFGATLAAFTPTIAGTYLVTLILDGTAMTAGNISTSNPSALTITGQSVVVSATKIIYVCQVIASTPGHNLNFNFTAASATFWNFFAVRTTRDIIISA</sequence>
<comment type="similarity">
    <text evidence="3">Belongs to the icosahedral plant coat protein family.</text>
</comment>
<evidence type="ECO:0000256" key="1">
    <source>
        <dbReference type="ARBA" id="ARBA00002495"/>
    </source>
</evidence>
<keyword evidence="8" id="KW-1142">T=3 icosahedral capsid protein</keyword>
<proteinExistence type="inferred from homology"/>
<dbReference type="InterPro" id="IPR000937">
    <property type="entry name" value="Capsid_prot_S-dom_vir"/>
</dbReference>
<organism evidence="12">
    <name type="scientific">Cucumber Bulgarian latent virus</name>
    <dbReference type="NCBI Taxonomy" id="2560401"/>
    <lineage>
        <taxon>Viruses</taxon>
        <taxon>Riboviria</taxon>
        <taxon>Orthornavirae</taxon>
        <taxon>Kitrinoviricota</taxon>
        <taxon>Tolucaviricetes</taxon>
        <taxon>Tolivirales</taxon>
        <taxon>Tombusviridae</taxon>
        <taxon>Procedovirinae</taxon>
        <taxon>Tombusvirus</taxon>
        <taxon>Tombusvirus bulgariaense</taxon>
    </lineage>
</organism>
<protein>
    <recommendedName>
        <fullName evidence="5">Capsid protein</fullName>
    </recommendedName>
    <alternativeName>
        <fullName evidence="9">Coat protein</fullName>
    </alternativeName>
    <alternativeName>
        <fullName evidence="10">p41</fullName>
    </alternativeName>
</protein>